<proteinExistence type="predicted"/>
<dbReference type="AlphaFoldDB" id="A0A2A5T4W6"/>
<sequence>MDEMMSYTKRISYSYVDLFEEVAGRNPLKCVFFGRGMELVRLFHSKHGIFFDLICFLIVVN</sequence>
<name>A0A2A5T4W6_9GAMM</name>
<gene>
    <name evidence="1" type="ORF">BTN49_1189</name>
</gene>
<dbReference type="OrthoDB" id="7567258at2"/>
<comment type="caution">
    <text evidence="1">The sequence shown here is derived from an EMBL/GenBank/DDBJ whole genome shotgun (WGS) entry which is preliminary data.</text>
</comment>
<dbReference type="EMBL" id="NBYY01000011">
    <property type="protein sequence ID" value="PCS23193.1"/>
    <property type="molecule type" value="Genomic_DNA"/>
</dbReference>
<protein>
    <submittedName>
        <fullName evidence="1">Uncharacterized protein</fullName>
    </submittedName>
</protein>
<organism evidence="1 2">
    <name type="scientific">Candidatus Enterovibrio escicola</name>
    <dbReference type="NCBI Taxonomy" id="1927127"/>
    <lineage>
        <taxon>Bacteria</taxon>
        <taxon>Pseudomonadati</taxon>
        <taxon>Pseudomonadota</taxon>
        <taxon>Gammaproteobacteria</taxon>
        <taxon>Vibrionales</taxon>
        <taxon>Vibrionaceae</taxon>
        <taxon>Enterovibrio</taxon>
    </lineage>
</organism>
<evidence type="ECO:0000313" key="2">
    <source>
        <dbReference type="Proteomes" id="UP000219020"/>
    </source>
</evidence>
<accession>A0A2A5T4W6</accession>
<dbReference type="RefSeq" id="WP_097356219.1">
    <property type="nucleotide sequence ID" value="NZ_CAWOZL010000047.1"/>
</dbReference>
<evidence type="ECO:0000313" key="1">
    <source>
        <dbReference type="EMBL" id="PCS23193.1"/>
    </source>
</evidence>
<keyword evidence="2" id="KW-1185">Reference proteome</keyword>
<dbReference type="Proteomes" id="UP000219020">
    <property type="component" value="Unassembled WGS sequence"/>
</dbReference>
<reference evidence="2" key="1">
    <citation type="submission" date="2017-04" db="EMBL/GenBank/DDBJ databases">
        <title>Genome evolution of the luminous symbionts of deep sea anglerfish.</title>
        <authorList>
            <person name="Hendry T.A."/>
        </authorList>
    </citation>
    <scope>NUCLEOTIDE SEQUENCE [LARGE SCALE GENOMIC DNA]</scope>
</reference>